<dbReference type="InterPro" id="IPR051910">
    <property type="entry name" value="ComF/GntX_DNA_util-trans"/>
</dbReference>
<dbReference type="Proteomes" id="UP000178417">
    <property type="component" value="Unassembled WGS sequence"/>
</dbReference>
<comment type="caution">
    <text evidence="3">The sequence shown here is derived from an EMBL/GenBank/DDBJ whole genome shotgun (WGS) entry which is preliminary data.</text>
</comment>
<organism evidence="3 4">
    <name type="scientific">candidate division WOR-1 bacterium RIFOXYB2_FULL_37_13</name>
    <dbReference type="NCBI Taxonomy" id="1802579"/>
    <lineage>
        <taxon>Bacteria</taxon>
        <taxon>Bacillati</taxon>
        <taxon>Saganbacteria</taxon>
    </lineage>
</organism>
<dbReference type="PANTHER" id="PTHR47505:SF1">
    <property type="entry name" value="DNA UTILIZATION PROTEIN YHGH"/>
    <property type="match status" value="1"/>
</dbReference>
<dbReference type="EMBL" id="MEUB01000011">
    <property type="protein sequence ID" value="OGC24167.1"/>
    <property type="molecule type" value="Genomic_DNA"/>
</dbReference>
<sequence length="206" mass="23496">MQFLKAILDLVFPPKCEICNSLGPDLFCKKCFAQISYLKPSTFVHSIGIYENALKKAIKKFKYGKKTELAKPLGEIMARYIQSNLGRQFIDFFVPVPLYHKRYHERGFNQSELLSHQISIMMGIPTVIGLLYRLRETIPQFDLPKKDRFKNVKGAFAVTAPSFVENRKIALIDDIYTTGSTISECTKVLREAGAQEVHIITLSRAM</sequence>
<dbReference type="PANTHER" id="PTHR47505">
    <property type="entry name" value="DNA UTILIZATION PROTEIN YHGH"/>
    <property type="match status" value="1"/>
</dbReference>
<dbReference type="STRING" id="1802579.A2310_06435"/>
<dbReference type="InterPro" id="IPR029057">
    <property type="entry name" value="PRTase-like"/>
</dbReference>
<evidence type="ECO:0000313" key="3">
    <source>
        <dbReference type="EMBL" id="OGC24167.1"/>
    </source>
</evidence>
<name>A0A1F4SUX9_UNCSA</name>
<protein>
    <recommendedName>
        <fullName evidence="2">Phosphoribosyltransferase domain-containing protein</fullName>
    </recommendedName>
</protein>
<evidence type="ECO:0000259" key="2">
    <source>
        <dbReference type="Pfam" id="PF00156"/>
    </source>
</evidence>
<gene>
    <name evidence="3" type="ORF">A2310_06435</name>
</gene>
<comment type="similarity">
    <text evidence="1">Belongs to the ComF/GntX family.</text>
</comment>
<evidence type="ECO:0000256" key="1">
    <source>
        <dbReference type="ARBA" id="ARBA00008007"/>
    </source>
</evidence>
<feature type="domain" description="Phosphoribosyltransferase" evidence="2">
    <location>
        <begin position="130"/>
        <end position="202"/>
    </location>
</feature>
<dbReference type="Pfam" id="PF00156">
    <property type="entry name" value="Pribosyltran"/>
    <property type="match status" value="1"/>
</dbReference>
<dbReference type="SUPFAM" id="SSF53271">
    <property type="entry name" value="PRTase-like"/>
    <property type="match status" value="1"/>
</dbReference>
<accession>A0A1F4SUX9</accession>
<reference evidence="3 4" key="1">
    <citation type="journal article" date="2016" name="Nat. Commun.">
        <title>Thousands of microbial genomes shed light on interconnected biogeochemical processes in an aquifer system.</title>
        <authorList>
            <person name="Anantharaman K."/>
            <person name="Brown C.T."/>
            <person name="Hug L.A."/>
            <person name="Sharon I."/>
            <person name="Castelle C.J."/>
            <person name="Probst A.J."/>
            <person name="Thomas B.C."/>
            <person name="Singh A."/>
            <person name="Wilkins M.J."/>
            <person name="Karaoz U."/>
            <person name="Brodie E.L."/>
            <person name="Williams K.H."/>
            <person name="Hubbard S.S."/>
            <person name="Banfield J.F."/>
        </authorList>
    </citation>
    <scope>NUCLEOTIDE SEQUENCE [LARGE SCALE GENOMIC DNA]</scope>
</reference>
<dbReference type="Gene3D" id="3.40.50.2020">
    <property type="match status" value="1"/>
</dbReference>
<proteinExistence type="inferred from homology"/>
<dbReference type="AlphaFoldDB" id="A0A1F4SUX9"/>
<evidence type="ECO:0000313" key="4">
    <source>
        <dbReference type="Proteomes" id="UP000178417"/>
    </source>
</evidence>
<dbReference type="InterPro" id="IPR000836">
    <property type="entry name" value="PRTase_dom"/>
</dbReference>
<dbReference type="CDD" id="cd06223">
    <property type="entry name" value="PRTases_typeI"/>
    <property type="match status" value="1"/>
</dbReference>